<proteinExistence type="predicted"/>
<sequence length="195" mass="22276">MTHPEVFIIESLNPDDERASRFEGRIISDILHLSGKQCEYRYIRTKRELMWAVQTFIDSDFRYLHISSHGNPTTMFTTLDTLPFADFAQIVRPALRNRRLFISACSMTNTALADAIMPGSGCYSLIGPRKDVYFADAALLWASFYHLMFKRNEAAMKRADIIDTVHSVASTFDVPLRYYSASNDVKGYKTRGVKP</sequence>
<dbReference type="AlphaFoldDB" id="A0A7W8DLN9"/>
<dbReference type="RefSeq" id="WP_184341877.1">
    <property type="nucleotide sequence ID" value="NZ_JACHIG010000009.1"/>
</dbReference>
<comment type="caution">
    <text evidence="1">The sequence shown here is derived from an EMBL/GenBank/DDBJ whole genome shotgun (WGS) entry which is preliminary data.</text>
</comment>
<evidence type="ECO:0008006" key="3">
    <source>
        <dbReference type="Google" id="ProtNLM"/>
    </source>
</evidence>
<accession>A0A7W8DLN9</accession>
<reference evidence="1 2" key="1">
    <citation type="submission" date="2020-08" db="EMBL/GenBank/DDBJ databases">
        <title>Genomic Encyclopedia of Type Strains, Phase IV (KMG-IV): sequencing the most valuable type-strain genomes for metagenomic binning, comparative biology and taxonomic classification.</title>
        <authorList>
            <person name="Goeker M."/>
        </authorList>
    </citation>
    <scope>NUCLEOTIDE SEQUENCE [LARGE SCALE GENOMIC DNA]</scope>
    <source>
        <strain evidence="1 2">DSM 12252</strain>
    </source>
</reference>
<gene>
    <name evidence="1" type="ORF">HNQ65_003844</name>
</gene>
<evidence type="ECO:0000313" key="1">
    <source>
        <dbReference type="EMBL" id="MBB5034250.1"/>
    </source>
</evidence>
<evidence type="ECO:0000313" key="2">
    <source>
        <dbReference type="Proteomes" id="UP000590740"/>
    </source>
</evidence>
<dbReference type="EMBL" id="JACHIG010000009">
    <property type="protein sequence ID" value="MBB5034250.1"/>
    <property type="molecule type" value="Genomic_DNA"/>
</dbReference>
<keyword evidence="2" id="KW-1185">Reference proteome</keyword>
<protein>
    <recommendedName>
        <fullName evidence="3">CHAT domain-containing protein</fullName>
    </recommendedName>
</protein>
<organism evidence="1 2">
    <name type="scientific">Prosthecobacter vanneervenii</name>
    <dbReference type="NCBI Taxonomy" id="48466"/>
    <lineage>
        <taxon>Bacteria</taxon>
        <taxon>Pseudomonadati</taxon>
        <taxon>Verrucomicrobiota</taxon>
        <taxon>Verrucomicrobiia</taxon>
        <taxon>Verrucomicrobiales</taxon>
        <taxon>Verrucomicrobiaceae</taxon>
        <taxon>Prosthecobacter</taxon>
    </lineage>
</organism>
<name>A0A7W8DLN9_9BACT</name>
<dbReference type="Proteomes" id="UP000590740">
    <property type="component" value="Unassembled WGS sequence"/>
</dbReference>